<name>A0A8S5UUT5_9CAUD</name>
<sequence>MNNNYMSKMYRMERKIILKHLIKKNHRSIG</sequence>
<proteinExistence type="predicted"/>
<protein>
    <submittedName>
        <fullName evidence="1">Uncharacterized protein</fullName>
    </submittedName>
</protein>
<accession>A0A8S5UUT5</accession>
<organism evidence="1">
    <name type="scientific">Myoviridae sp. ctP6q2</name>
    <dbReference type="NCBI Taxonomy" id="2825096"/>
    <lineage>
        <taxon>Viruses</taxon>
        <taxon>Duplodnaviria</taxon>
        <taxon>Heunggongvirae</taxon>
        <taxon>Uroviricota</taxon>
        <taxon>Caudoviricetes</taxon>
    </lineage>
</organism>
<reference evidence="1" key="1">
    <citation type="journal article" date="2021" name="Proc. Natl. Acad. Sci. U.S.A.">
        <title>A Catalog of Tens of Thousands of Viruses from Human Metagenomes Reveals Hidden Associations with Chronic Diseases.</title>
        <authorList>
            <person name="Tisza M.J."/>
            <person name="Buck C.B."/>
        </authorList>
    </citation>
    <scope>NUCLEOTIDE SEQUENCE</scope>
    <source>
        <strain evidence="1">CtP6q2</strain>
    </source>
</reference>
<evidence type="ECO:0000313" key="1">
    <source>
        <dbReference type="EMBL" id="DAF98237.1"/>
    </source>
</evidence>
<dbReference type="EMBL" id="BK016143">
    <property type="protein sequence ID" value="DAF98237.1"/>
    <property type="molecule type" value="Genomic_DNA"/>
</dbReference>